<feature type="transmembrane region" description="Helical" evidence="1">
    <location>
        <begin position="55"/>
        <end position="84"/>
    </location>
</feature>
<reference evidence="2 3" key="1">
    <citation type="journal article" date="2015" name="Genome Announc.">
        <title>Expanding the biotechnology potential of lactobacilli through comparative genomics of 213 strains and associated genera.</title>
        <authorList>
            <person name="Sun Z."/>
            <person name="Harris H.M."/>
            <person name="McCann A."/>
            <person name="Guo C."/>
            <person name="Argimon S."/>
            <person name="Zhang W."/>
            <person name="Yang X."/>
            <person name="Jeffery I.B."/>
            <person name="Cooney J.C."/>
            <person name="Kagawa T.F."/>
            <person name="Liu W."/>
            <person name="Song Y."/>
            <person name="Salvetti E."/>
            <person name="Wrobel A."/>
            <person name="Rasinkangas P."/>
            <person name="Parkhill J."/>
            <person name="Rea M.C."/>
            <person name="O'Sullivan O."/>
            <person name="Ritari J."/>
            <person name="Douillard F.P."/>
            <person name="Paul Ross R."/>
            <person name="Yang R."/>
            <person name="Briner A.E."/>
            <person name="Felis G.E."/>
            <person name="de Vos W.M."/>
            <person name="Barrangou R."/>
            <person name="Klaenhammer T.R."/>
            <person name="Caufield P.W."/>
            <person name="Cui Y."/>
            <person name="Zhang H."/>
            <person name="O'Toole P.W."/>
        </authorList>
    </citation>
    <scope>NUCLEOTIDE SEQUENCE [LARGE SCALE GENOMIC DNA]</scope>
    <source>
        <strain evidence="2 3">DSM 16634</strain>
    </source>
</reference>
<proteinExistence type="predicted"/>
<dbReference type="PATRIC" id="fig|1423724.4.peg.1590"/>
<sequence length="95" mass="10374">MNILLLFLGISFLILGMQFFRGKWLRLLAGNFWGDEQGKINSAGAIKAGKLLGPAVIVCGFSLTCLIFDGSSFWQILGIGLLTISGLKTENRRII</sequence>
<evidence type="ECO:0000313" key="3">
    <source>
        <dbReference type="Proteomes" id="UP000051324"/>
    </source>
</evidence>
<comment type="caution">
    <text evidence="2">The sequence shown here is derived from an EMBL/GenBank/DDBJ whole genome shotgun (WGS) entry which is preliminary data.</text>
</comment>
<dbReference type="EMBL" id="AZFT01000053">
    <property type="protein sequence ID" value="KRL84239.1"/>
    <property type="molecule type" value="Genomic_DNA"/>
</dbReference>
<organism evidence="2 3">
    <name type="scientific">Ligilactobacillus apodemi DSM 16634 = JCM 16172</name>
    <dbReference type="NCBI Taxonomy" id="1423724"/>
    <lineage>
        <taxon>Bacteria</taxon>
        <taxon>Bacillati</taxon>
        <taxon>Bacillota</taxon>
        <taxon>Bacilli</taxon>
        <taxon>Lactobacillales</taxon>
        <taxon>Lactobacillaceae</taxon>
        <taxon>Ligilactobacillus</taxon>
    </lineage>
</organism>
<keyword evidence="3" id="KW-1185">Reference proteome</keyword>
<keyword evidence="1" id="KW-0472">Membrane</keyword>
<dbReference type="AlphaFoldDB" id="A0A0R1TS78"/>
<accession>A0A0R1TS78</accession>
<dbReference type="RefSeq" id="WP_056957426.1">
    <property type="nucleotide sequence ID" value="NZ_AZFT01000053.1"/>
</dbReference>
<evidence type="ECO:0000256" key="1">
    <source>
        <dbReference type="SAM" id="Phobius"/>
    </source>
</evidence>
<keyword evidence="1" id="KW-1133">Transmembrane helix</keyword>
<dbReference type="STRING" id="1423724.FC32_GL001523"/>
<evidence type="ECO:0000313" key="2">
    <source>
        <dbReference type="EMBL" id="KRL84239.1"/>
    </source>
</evidence>
<evidence type="ECO:0008006" key="4">
    <source>
        <dbReference type="Google" id="ProtNLM"/>
    </source>
</evidence>
<protein>
    <recommendedName>
        <fullName evidence="4">DUF3784 domain-containing protein</fullName>
    </recommendedName>
</protein>
<keyword evidence="1" id="KW-0812">Transmembrane</keyword>
<name>A0A0R1TS78_9LACO</name>
<dbReference type="Proteomes" id="UP000051324">
    <property type="component" value="Unassembled WGS sequence"/>
</dbReference>
<gene>
    <name evidence="2" type="ORF">FC32_GL001523</name>
</gene>